<feature type="compositionally biased region" description="Low complexity" evidence="1">
    <location>
        <begin position="131"/>
        <end position="144"/>
    </location>
</feature>
<comment type="caution">
    <text evidence="2">The sequence shown here is derived from an EMBL/GenBank/DDBJ whole genome shotgun (WGS) entry which is preliminary data.</text>
</comment>
<organism evidence="2 3">
    <name type="scientific">Canariomyces notabilis</name>
    <dbReference type="NCBI Taxonomy" id="2074819"/>
    <lineage>
        <taxon>Eukaryota</taxon>
        <taxon>Fungi</taxon>
        <taxon>Dikarya</taxon>
        <taxon>Ascomycota</taxon>
        <taxon>Pezizomycotina</taxon>
        <taxon>Sordariomycetes</taxon>
        <taxon>Sordariomycetidae</taxon>
        <taxon>Sordariales</taxon>
        <taxon>Chaetomiaceae</taxon>
        <taxon>Canariomyces</taxon>
    </lineage>
</organism>
<dbReference type="AlphaFoldDB" id="A0AAN6YXS8"/>
<name>A0AAN6YXS8_9PEZI</name>
<gene>
    <name evidence="2" type="ORF">N656DRAFT_764846</name>
</gene>
<dbReference type="GeneID" id="89937484"/>
<evidence type="ECO:0000256" key="1">
    <source>
        <dbReference type="SAM" id="MobiDB-lite"/>
    </source>
</evidence>
<dbReference type="EMBL" id="MU853332">
    <property type="protein sequence ID" value="KAK4117682.1"/>
    <property type="molecule type" value="Genomic_DNA"/>
</dbReference>
<protein>
    <submittedName>
        <fullName evidence="2">Uncharacterized protein</fullName>
    </submittedName>
</protein>
<dbReference type="Proteomes" id="UP001302812">
    <property type="component" value="Unassembled WGS sequence"/>
</dbReference>
<reference evidence="2" key="2">
    <citation type="submission" date="2023-05" db="EMBL/GenBank/DDBJ databases">
        <authorList>
            <consortium name="Lawrence Berkeley National Laboratory"/>
            <person name="Steindorff A."/>
            <person name="Hensen N."/>
            <person name="Bonometti L."/>
            <person name="Westerberg I."/>
            <person name="Brannstrom I.O."/>
            <person name="Guillou S."/>
            <person name="Cros-Aarteil S."/>
            <person name="Calhoun S."/>
            <person name="Haridas S."/>
            <person name="Kuo A."/>
            <person name="Mondo S."/>
            <person name="Pangilinan J."/>
            <person name="Riley R."/>
            <person name="Labutti K."/>
            <person name="Andreopoulos B."/>
            <person name="Lipzen A."/>
            <person name="Chen C."/>
            <person name="Yanf M."/>
            <person name="Daum C."/>
            <person name="Ng V."/>
            <person name="Clum A."/>
            <person name="Ohm R."/>
            <person name="Martin F."/>
            <person name="Silar P."/>
            <person name="Natvig D."/>
            <person name="Lalanne C."/>
            <person name="Gautier V."/>
            <person name="Ament-Velasquez S.L."/>
            <person name="Kruys A."/>
            <person name="Hutchinson M.I."/>
            <person name="Powell A.J."/>
            <person name="Barry K."/>
            <person name="Miller A.N."/>
            <person name="Grigoriev I.V."/>
            <person name="Debuchy R."/>
            <person name="Gladieux P."/>
            <person name="Thoren M.H."/>
            <person name="Johannesson H."/>
        </authorList>
    </citation>
    <scope>NUCLEOTIDE SEQUENCE</scope>
    <source>
        <strain evidence="2">CBS 508.74</strain>
    </source>
</reference>
<feature type="region of interest" description="Disordered" evidence="1">
    <location>
        <begin position="157"/>
        <end position="181"/>
    </location>
</feature>
<reference evidence="2" key="1">
    <citation type="journal article" date="2023" name="Mol. Phylogenet. Evol.">
        <title>Genome-scale phylogeny and comparative genomics of the fungal order Sordariales.</title>
        <authorList>
            <person name="Hensen N."/>
            <person name="Bonometti L."/>
            <person name="Westerberg I."/>
            <person name="Brannstrom I.O."/>
            <person name="Guillou S."/>
            <person name="Cros-Aarteil S."/>
            <person name="Calhoun S."/>
            <person name="Haridas S."/>
            <person name="Kuo A."/>
            <person name="Mondo S."/>
            <person name="Pangilinan J."/>
            <person name="Riley R."/>
            <person name="LaButti K."/>
            <person name="Andreopoulos B."/>
            <person name="Lipzen A."/>
            <person name="Chen C."/>
            <person name="Yan M."/>
            <person name="Daum C."/>
            <person name="Ng V."/>
            <person name="Clum A."/>
            <person name="Steindorff A."/>
            <person name="Ohm R.A."/>
            <person name="Martin F."/>
            <person name="Silar P."/>
            <person name="Natvig D.O."/>
            <person name="Lalanne C."/>
            <person name="Gautier V."/>
            <person name="Ament-Velasquez S.L."/>
            <person name="Kruys A."/>
            <person name="Hutchinson M.I."/>
            <person name="Powell A.J."/>
            <person name="Barry K."/>
            <person name="Miller A.N."/>
            <person name="Grigoriev I.V."/>
            <person name="Debuchy R."/>
            <person name="Gladieux P."/>
            <person name="Hiltunen Thoren M."/>
            <person name="Johannesson H."/>
        </authorList>
    </citation>
    <scope>NUCLEOTIDE SEQUENCE</scope>
    <source>
        <strain evidence="2">CBS 508.74</strain>
    </source>
</reference>
<keyword evidence="3" id="KW-1185">Reference proteome</keyword>
<dbReference type="RefSeq" id="XP_064675252.1">
    <property type="nucleotide sequence ID" value="XM_064813359.1"/>
</dbReference>
<feature type="region of interest" description="Disordered" evidence="1">
    <location>
        <begin position="118"/>
        <end position="144"/>
    </location>
</feature>
<evidence type="ECO:0000313" key="3">
    <source>
        <dbReference type="Proteomes" id="UP001302812"/>
    </source>
</evidence>
<sequence length="213" mass="23254">MNHHRKPSDASSSSSLDSRPSTSSRSDMSVDWDPLRLHPPQARGLAPLLPAPLPREVARPSSRSSSSRWHQPRELRQIRSSHNLKGDARRQPMQHTYQPSNTIIYGGFDFGFDATDATASSSRRREPSPSPSIASSVSSNCSISGSDEEISAMMAGGLAPAPAPRPRPRPRHQDGTGLDNGAEYFIRRGGWKRRGIVFDAGTPLAGEDETFEI</sequence>
<feature type="compositionally biased region" description="Low complexity" evidence="1">
    <location>
        <begin position="59"/>
        <end position="68"/>
    </location>
</feature>
<proteinExistence type="predicted"/>
<accession>A0AAN6YXS8</accession>
<feature type="compositionally biased region" description="Low complexity" evidence="1">
    <location>
        <begin position="9"/>
        <end position="31"/>
    </location>
</feature>
<feature type="compositionally biased region" description="Low complexity" evidence="1">
    <location>
        <begin position="39"/>
        <end position="48"/>
    </location>
</feature>
<feature type="region of interest" description="Disordered" evidence="1">
    <location>
        <begin position="1"/>
        <end position="100"/>
    </location>
</feature>
<evidence type="ECO:0000313" key="2">
    <source>
        <dbReference type="EMBL" id="KAK4117682.1"/>
    </source>
</evidence>